<name>A0A2V5HTK1_9EURO</name>
<keyword evidence="3" id="KW-1185">Reference proteome</keyword>
<accession>A0A2V5HTK1</accession>
<feature type="chain" id="PRO_5015949782" description="Antifungal protein" evidence="1">
    <location>
        <begin position="22"/>
        <end position="93"/>
    </location>
</feature>
<sequence>MKASIISLSLLGLLCAGVGLAVPVDDVADAPAEVDGDASIQEILRGTCSSVTQQCTAQKRPGSVYHAPCPNNHRCGARHTCNLDTIRLTAVCS</sequence>
<reference evidence="2 3" key="1">
    <citation type="submission" date="2018-02" db="EMBL/GenBank/DDBJ databases">
        <title>The genomes of Aspergillus section Nigri reveals drivers in fungal speciation.</title>
        <authorList>
            <consortium name="DOE Joint Genome Institute"/>
            <person name="Vesth T.C."/>
            <person name="Nybo J."/>
            <person name="Theobald S."/>
            <person name="Brandl J."/>
            <person name="Frisvad J.C."/>
            <person name="Nielsen K.F."/>
            <person name="Lyhne E.K."/>
            <person name="Kogle M.E."/>
            <person name="Kuo A."/>
            <person name="Riley R."/>
            <person name="Clum A."/>
            <person name="Nolan M."/>
            <person name="Lipzen A."/>
            <person name="Salamov A."/>
            <person name="Henrissat B."/>
            <person name="Wiebenga A."/>
            <person name="De vries R.P."/>
            <person name="Grigoriev I.V."/>
            <person name="Mortensen U.H."/>
            <person name="Andersen M.R."/>
            <person name="Baker S.E."/>
        </authorList>
    </citation>
    <scope>NUCLEOTIDE SEQUENCE [LARGE SCALE GENOMIC DNA]</scope>
    <source>
        <strain evidence="2 3">CBS 114.80</strain>
    </source>
</reference>
<keyword evidence="1" id="KW-0732">Signal</keyword>
<evidence type="ECO:0000256" key="1">
    <source>
        <dbReference type="SAM" id="SignalP"/>
    </source>
</evidence>
<dbReference type="Proteomes" id="UP000248817">
    <property type="component" value="Unassembled WGS sequence"/>
</dbReference>
<evidence type="ECO:0008006" key="4">
    <source>
        <dbReference type="Google" id="ProtNLM"/>
    </source>
</evidence>
<gene>
    <name evidence="2" type="ORF">BP00DRAFT_459897</name>
</gene>
<protein>
    <recommendedName>
        <fullName evidence="4">Antifungal protein</fullName>
    </recommendedName>
</protein>
<dbReference type="EMBL" id="KZ825561">
    <property type="protein sequence ID" value="PYI27818.1"/>
    <property type="molecule type" value="Genomic_DNA"/>
</dbReference>
<feature type="signal peptide" evidence="1">
    <location>
        <begin position="1"/>
        <end position="21"/>
    </location>
</feature>
<proteinExistence type="predicted"/>
<dbReference type="AlphaFoldDB" id="A0A2V5HTK1"/>
<evidence type="ECO:0000313" key="3">
    <source>
        <dbReference type="Proteomes" id="UP000248817"/>
    </source>
</evidence>
<organism evidence="2 3">
    <name type="scientific">Aspergillus indologenus CBS 114.80</name>
    <dbReference type="NCBI Taxonomy" id="1450541"/>
    <lineage>
        <taxon>Eukaryota</taxon>
        <taxon>Fungi</taxon>
        <taxon>Dikarya</taxon>
        <taxon>Ascomycota</taxon>
        <taxon>Pezizomycotina</taxon>
        <taxon>Eurotiomycetes</taxon>
        <taxon>Eurotiomycetidae</taxon>
        <taxon>Eurotiales</taxon>
        <taxon>Aspergillaceae</taxon>
        <taxon>Aspergillus</taxon>
        <taxon>Aspergillus subgen. Circumdati</taxon>
    </lineage>
</organism>
<evidence type="ECO:0000313" key="2">
    <source>
        <dbReference type="EMBL" id="PYI27818.1"/>
    </source>
</evidence>